<dbReference type="Gene3D" id="3.30.390.10">
    <property type="entry name" value="Enolase-like, N-terminal domain"/>
    <property type="match status" value="1"/>
</dbReference>
<dbReference type="InterPro" id="IPR029065">
    <property type="entry name" value="Enolase_C-like"/>
</dbReference>
<dbReference type="SUPFAM" id="SSF51604">
    <property type="entry name" value="Enolase C-terminal domain-like"/>
    <property type="match status" value="1"/>
</dbReference>
<evidence type="ECO:0000313" key="7">
    <source>
        <dbReference type="Proteomes" id="UP000023152"/>
    </source>
</evidence>
<keyword evidence="3" id="KW-0479">Metal-binding</keyword>
<evidence type="ECO:0000313" key="6">
    <source>
        <dbReference type="EMBL" id="ETO11119.1"/>
    </source>
</evidence>
<keyword evidence="4" id="KW-0460">Magnesium</keyword>
<feature type="domain" description="Mandelate racemase/muconate lactonizing enzyme C-terminal" evidence="5">
    <location>
        <begin position="187"/>
        <end position="283"/>
    </location>
</feature>
<dbReference type="InterPro" id="IPR036849">
    <property type="entry name" value="Enolase-like_C_sf"/>
</dbReference>
<sequence>MLGIKSIFGSYPHRQKVLLFTEITRYFSSKGGSGKPKKVENEVHPISRITVYKCDLPLKEGSYRWSEGKSVSVFDSTVVRIDTATGITGWGEVTPLGPFYLPSYALGARSGLHELAPQLLGMNAINLSALNHFMDKALKGHNYVKSPIDMACWDILGKVCNLPLVSLLGGRHGEEVDLYRAISQLPPKEMAENVRKYKSEGYNKFQLKMGSTVPEDIARIQIVREKILTDANDVLVADANTGWLTHEALQIIHSCKHLPNVYIEEPCPSYAENQCIRRQSSYHPLILDECIDSVQQLVQCIHDRGADVINLKISKLGGLTKAKELRDLCIRFGLAMCIEDTWGGDITTAAIAHLAHSTPQKYRFSSTDFNSYNTVKTAHGSPIRDNGRMKASHEPGLGVEPILNILGDPVASFQ</sequence>
<dbReference type="SMART" id="SM00922">
    <property type="entry name" value="MR_MLE"/>
    <property type="match status" value="1"/>
</dbReference>
<comment type="similarity">
    <text evidence="2">Belongs to the mandelate racemase/muconate lactonizing enzyme family.</text>
</comment>
<evidence type="ECO:0000256" key="4">
    <source>
        <dbReference type="ARBA" id="ARBA00022842"/>
    </source>
</evidence>
<dbReference type="InterPro" id="IPR034593">
    <property type="entry name" value="DgoD-like"/>
</dbReference>
<dbReference type="SFLD" id="SFLDS00001">
    <property type="entry name" value="Enolase"/>
    <property type="match status" value="1"/>
</dbReference>
<dbReference type="Pfam" id="PF13378">
    <property type="entry name" value="MR_MLE_C"/>
    <property type="match status" value="1"/>
</dbReference>
<evidence type="ECO:0000259" key="5">
    <source>
        <dbReference type="SMART" id="SM00922"/>
    </source>
</evidence>
<accession>X6MB79</accession>
<dbReference type="AlphaFoldDB" id="X6MB79"/>
<reference evidence="6 7" key="1">
    <citation type="journal article" date="2013" name="Curr. Biol.">
        <title>The Genome of the Foraminiferan Reticulomyxa filosa.</title>
        <authorList>
            <person name="Glockner G."/>
            <person name="Hulsmann N."/>
            <person name="Schleicher M."/>
            <person name="Noegel A.A."/>
            <person name="Eichinger L."/>
            <person name="Gallinger C."/>
            <person name="Pawlowski J."/>
            <person name="Sierra R."/>
            <person name="Euteneuer U."/>
            <person name="Pillet L."/>
            <person name="Moustafa A."/>
            <person name="Platzer M."/>
            <person name="Groth M."/>
            <person name="Szafranski K."/>
            <person name="Schliwa M."/>
        </authorList>
    </citation>
    <scope>NUCLEOTIDE SEQUENCE [LARGE SCALE GENOMIC DNA]</scope>
</reference>
<dbReference type="OMA" id="PRWCFLK"/>
<dbReference type="Pfam" id="PF02746">
    <property type="entry name" value="MR_MLE_N"/>
    <property type="match status" value="1"/>
</dbReference>
<dbReference type="OrthoDB" id="17395at2759"/>
<comment type="cofactor">
    <cofactor evidence="1">
        <name>Mg(2+)</name>
        <dbReference type="ChEBI" id="CHEBI:18420"/>
    </cofactor>
</comment>
<dbReference type="InterPro" id="IPR054855">
    <property type="entry name" value="HProlDhtase"/>
</dbReference>
<dbReference type="GO" id="GO:0016836">
    <property type="term" value="F:hydro-lyase activity"/>
    <property type="evidence" value="ECO:0007669"/>
    <property type="project" value="InterPro"/>
</dbReference>
<dbReference type="EMBL" id="ASPP01022747">
    <property type="protein sequence ID" value="ETO11119.1"/>
    <property type="molecule type" value="Genomic_DNA"/>
</dbReference>
<dbReference type="InterPro" id="IPR013342">
    <property type="entry name" value="Mandelate_racemase_C"/>
</dbReference>
<dbReference type="Proteomes" id="UP000023152">
    <property type="component" value="Unassembled WGS sequence"/>
</dbReference>
<dbReference type="SFLD" id="SFLDF00555">
    <property type="entry name" value="cis-3-hydroxy-L-proline_dehydr"/>
    <property type="match status" value="1"/>
</dbReference>
<dbReference type="FunFam" id="3.30.390.10:FF:000009">
    <property type="entry name" value="Hydrophobic dipeptide epimerase"/>
    <property type="match status" value="1"/>
</dbReference>
<evidence type="ECO:0000256" key="1">
    <source>
        <dbReference type="ARBA" id="ARBA00001946"/>
    </source>
</evidence>
<dbReference type="Gene3D" id="3.20.20.120">
    <property type="entry name" value="Enolase-like C-terminal domain"/>
    <property type="match status" value="1"/>
</dbReference>
<proteinExistence type="inferred from homology"/>
<evidence type="ECO:0000256" key="2">
    <source>
        <dbReference type="ARBA" id="ARBA00008031"/>
    </source>
</evidence>
<dbReference type="InterPro" id="IPR013341">
    <property type="entry name" value="Mandelate_racemase_N_dom"/>
</dbReference>
<organism evidence="6 7">
    <name type="scientific">Reticulomyxa filosa</name>
    <dbReference type="NCBI Taxonomy" id="46433"/>
    <lineage>
        <taxon>Eukaryota</taxon>
        <taxon>Sar</taxon>
        <taxon>Rhizaria</taxon>
        <taxon>Retaria</taxon>
        <taxon>Foraminifera</taxon>
        <taxon>Monothalamids</taxon>
        <taxon>Reticulomyxidae</taxon>
        <taxon>Reticulomyxa</taxon>
    </lineage>
</organism>
<dbReference type="SFLD" id="SFLDG00180">
    <property type="entry name" value="muconate_cycloisomerase"/>
    <property type="match status" value="1"/>
</dbReference>
<dbReference type="NCBIfam" id="NF043002">
    <property type="entry name" value="HProlDhtase"/>
    <property type="match status" value="1"/>
</dbReference>
<dbReference type="GO" id="GO:0046872">
    <property type="term" value="F:metal ion binding"/>
    <property type="evidence" value="ECO:0007669"/>
    <property type="project" value="UniProtKB-KW"/>
</dbReference>
<dbReference type="SUPFAM" id="SSF54826">
    <property type="entry name" value="Enolase N-terminal domain-like"/>
    <property type="match status" value="1"/>
</dbReference>
<dbReference type="PANTHER" id="PTHR48080">
    <property type="entry name" value="D-GALACTONATE DEHYDRATASE-RELATED"/>
    <property type="match status" value="1"/>
</dbReference>
<name>X6MB79_RETFI</name>
<gene>
    <name evidence="6" type="ORF">RFI_26257</name>
</gene>
<protein>
    <submittedName>
        <fullName evidence="6">Muconate lactonizing enzyme</fullName>
    </submittedName>
</protein>
<dbReference type="InterPro" id="IPR034620">
    <property type="entry name" value="Cis-3-h-L-Pro_dehydratase"/>
</dbReference>
<keyword evidence="7" id="KW-1185">Reference proteome</keyword>
<comment type="caution">
    <text evidence="6">The sequence shown here is derived from an EMBL/GenBank/DDBJ whole genome shotgun (WGS) entry which is preliminary data.</text>
</comment>
<evidence type="ECO:0000256" key="3">
    <source>
        <dbReference type="ARBA" id="ARBA00022723"/>
    </source>
</evidence>
<dbReference type="InterPro" id="IPR029017">
    <property type="entry name" value="Enolase-like_N"/>
</dbReference>